<dbReference type="RefSeq" id="WP_024838643.1">
    <property type="nucleotide sequence ID" value="NZ_CP113524.1"/>
</dbReference>
<protein>
    <submittedName>
        <fullName evidence="5">Class I SAM-dependent methyltransferase</fullName>
    </submittedName>
</protein>
<evidence type="ECO:0000313" key="6">
    <source>
        <dbReference type="Proteomes" id="UP001163115"/>
    </source>
</evidence>
<dbReference type="PANTHER" id="PTHR43464">
    <property type="entry name" value="METHYLTRANSFERASE"/>
    <property type="match status" value="1"/>
</dbReference>
<evidence type="ECO:0000256" key="3">
    <source>
        <dbReference type="ARBA" id="ARBA00022691"/>
    </source>
</evidence>
<dbReference type="GO" id="GO:0032259">
    <property type="term" value="P:methylation"/>
    <property type="evidence" value="ECO:0007669"/>
    <property type="project" value="UniProtKB-KW"/>
</dbReference>
<dbReference type="PANTHER" id="PTHR43464:SF19">
    <property type="entry name" value="UBIQUINONE BIOSYNTHESIS O-METHYLTRANSFERASE, MITOCHONDRIAL"/>
    <property type="match status" value="1"/>
</dbReference>
<dbReference type="InterPro" id="IPR041698">
    <property type="entry name" value="Methyltransf_25"/>
</dbReference>
<evidence type="ECO:0000259" key="4">
    <source>
        <dbReference type="Pfam" id="PF13649"/>
    </source>
</evidence>
<sequence length="276" mass="32405">MYQRMKQMFEQPALYKKSEAAFWNEEHISKQMLHAHLDPNFEGASRKADFIEKSAQWIGKRLPPDKYHKLLDLGCGPGLYTERFAKMGYQVTGIDVSERSIEYAKKAAKQQELDITYHCQNYLNMDLNKTFDVSTMIYCDYGALSTEDRKTLRTYVYQHLIEGGSFLFDVFSMEFFHQFKEEKSWEICPEGGFWSGSEYMMFQGTYKYEEHVTLEQYILMTDDSITPHYLWNTCFTKESLIQEVKETGFKVIEIFGDVAGGLYQKDKKTMAILLEK</sequence>
<dbReference type="Gene3D" id="2.20.25.110">
    <property type="entry name" value="S-adenosyl-L-methionine-dependent methyltransferases"/>
    <property type="match status" value="1"/>
</dbReference>
<dbReference type="Gene3D" id="3.40.50.150">
    <property type="entry name" value="Vaccinia Virus protein VP39"/>
    <property type="match status" value="1"/>
</dbReference>
<dbReference type="Pfam" id="PF13649">
    <property type="entry name" value="Methyltransf_25"/>
    <property type="match status" value="1"/>
</dbReference>
<name>A0ABY7A8P9_9FIRM</name>
<dbReference type="GO" id="GO:0008168">
    <property type="term" value="F:methyltransferase activity"/>
    <property type="evidence" value="ECO:0007669"/>
    <property type="project" value="UniProtKB-KW"/>
</dbReference>
<keyword evidence="2" id="KW-0808">Transferase</keyword>
<dbReference type="CDD" id="cd02440">
    <property type="entry name" value="AdoMet_MTases"/>
    <property type="match status" value="1"/>
</dbReference>
<feature type="domain" description="Methyltransferase" evidence="4">
    <location>
        <begin position="71"/>
        <end position="164"/>
    </location>
</feature>
<reference evidence="5" key="1">
    <citation type="submission" date="2022-11" db="EMBL/GenBank/DDBJ databases">
        <title>Lacrimispora xylanolytica sy1, complete genome.</title>
        <authorList>
            <person name="Choi S."/>
        </authorList>
    </citation>
    <scope>NUCLEOTIDE SEQUENCE</scope>
    <source>
        <strain evidence="5">Sy1</strain>
    </source>
</reference>
<evidence type="ECO:0000256" key="2">
    <source>
        <dbReference type="ARBA" id="ARBA00022679"/>
    </source>
</evidence>
<organism evidence="5 6">
    <name type="scientific">Lacrimispora xylanolytica</name>
    <dbReference type="NCBI Taxonomy" id="29375"/>
    <lineage>
        <taxon>Bacteria</taxon>
        <taxon>Bacillati</taxon>
        <taxon>Bacillota</taxon>
        <taxon>Clostridia</taxon>
        <taxon>Lachnospirales</taxon>
        <taxon>Lachnospiraceae</taxon>
        <taxon>Lacrimispora</taxon>
    </lineage>
</organism>
<gene>
    <name evidence="5" type="ORF">OW255_15950</name>
</gene>
<keyword evidence="6" id="KW-1185">Reference proteome</keyword>
<keyword evidence="3" id="KW-0949">S-adenosyl-L-methionine</keyword>
<dbReference type="Proteomes" id="UP001163115">
    <property type="component" value="Chromosome"/>
</dbReference>
<proteinExistence type="predicted"/>
<dbReference type="EMBL" id="CP113524">
    <property type="protein sequence ID" value="WAJ23045.1"/>
    <property type="molecule type" value="Genomic_DNA"/>
</dbReference>
<dbReference type="InterPro" id="IPR029063">
    <property type="entry name" value="SAM-dependent_MTases_sf"/>
</dbReference>
<evidence type="ECO:0000313" key="5">
    <source>
        <dbReference type="EMBL" id="WAJ23045.1"/>
    </source>
</evidence>
<keyword evidence="1 5" id="KW-0489">Methyltransferase</keyword>
<dbReference type="SUPFAM" id="SSF53335">
    <property type="entry name" value="S-adenosyl-L-methionine-dependent methyltransferases"/>
    <property type="match status" value="1"/>
</dbReference>
<evidence type="ECO:0000256" key="1">
    <source>
        <dbReference type="ARBA" id="ARBA00022603"/>
    </source>
</evidence>
<accession>A0ABY7A8P9</accession>